<dbReference type="PANTHER" id="PTHR15664">
    <property type="entry name" value="C20ORF30 PROTEIN"/>
    <property type="match status" value="1"/>
</dbReference>
<keyword evidence="2" id="KW-1133">Transmembrane helix</keyword>
<dbReference type="InterPro" id="IPR044234">
    <property type="entry name" value="TMEM230"/>
</dbReference>
<dbReference type="Proteomes" id="UP000494163">
    <property type="component" value="Chromosome 2L"/>
</dbReference>
<sequence length="132" mass="14534">MLHNANKSDSRRRLNATGASASPGGDYIRVGEGPTETDGFVHEQWVLPDVEEKTPWKTIAIIFVLFVGGSICIFCAAMDLKAGSFKDSTDRFWALVIIGGLTIIPGGYYFYILVCIGLRRPGYSMDDIRRLG</sequence>
<evidence type="ECO:0000313" key="3">
    <source>
        <dbReference type="EMBL" id="ALC40307.1"/>
    </source>
</evidence>
<feature type="transmembrane region" description="Helical" evidence="2">
    <location>
        <begin position="92"/>
        <end position="111"/>
    </location>
</feature>
<evidence type="ECO:0000313" key="4">
    <source>
        <dbReference type="Proteomes" id="UP000494163"/>
    </source>
</evidence>
<protein>
    <submittedName>
        <fullName evidence="3">CG2611</fullName>
    </submittedName>
</protein>
<dbReference type="PANTHER" id="PTHR15664:SF6">
    <property type="entry name" value="TRANSMEMBRANE PROTEIN 230"/>
    <property type="match status" value="1"/>
</dbReference>
<feature type="region of interest" description="Disordered" evidence="1">
    <location>
        <begin position="1"/>
        <end position="28"/>
    </location>
</feature>
<accession>A0A0M4ET07</accession>
<name>A0A0M4ET07_DROBS</name>
<dbReference type="OMA" id="TICICCA"/>
<reference evidence="3 4" key="1">
    <citation type="submission" date="2015-08" db="EMBL/GenBank/DDBJ databases">
        <title>Ancestral chromatin configuration constrains chromatin evolution on differentiating sex chromosomes in Drosophila.</title>
        <authorList>
            <person name="Zhou Q."/>
            <person name="Bachtrog D."/>
        </authorList>
    </citation>
    <scope>NUCLEOTIDE SEQUENCE [LARGE SCALE GENOMIC DNA]</scope>
    <source>
        <tissue evidence="3">Whole larvae</tissue>
    </source>
</reference>
<feature type="compositionally biased region" description="Basic and acidic residues" evidence="1">
    <location>
        <begin position="1"/>
        <end position="12"/>
    </location>
</feature>
<proteinExistence type="predicted"/>
<gene>
    <name evidence="3" type="ORF">Dbus_chr2Lg2392</name>
</gene>
<dbReference type="AlphaFoldDB" id="A0A0M4ET07"/>
<evidence type="ECO:0000256" key="2">
    <source>
        <dbReference type="SAM" id="Phobius"/>
    </source>
</evidence>
<dbReference type="EMBL" id="CP012523">
    <property type="protein sequence ID" value="ALC40307.1"/>
    <property type="molecule type" value="Genomic_DNA"/>
</dbReference>
<dbReference type="OrthoDB" id="5597044at2759"/>
<keyword evidence="4" id="KW-1185">Reference proteome</keyword>
<keyword evidence="2" id="KW-0812">Transmembrane</keyword>
<organism evidence="3 4">
    <name type="scientific">Drosophila busckii</name>
    <name type="common">Fruit fly</name>
    <dbReference type="NCBI Taxonomy" id="30019"/>
    <lineage>
        <taxon>Eukaryota</taxon>
        <taxon>Metazoa</taxon>
        <taxon>Ecdysozoa</taxon>
        <taxon>Arthropoda</taxon>
        <taxon>Hexapoda</taxon>
        <taxon>Insecta</taxon>
        <taxon>Pterygota</taxon>
        <taxon>Neoptera</taxon>
        <taxon>Endopterygota</taxon>
        <taxon>Diptera</taxon>
        <taxon>Brachycera</taxon>
        <taxon>Muscomorpha</taxon>
        <taxon>Ephydroidea</taxon>
        <taxon>Drosophilidae</taxon>
        <taxon>Drosophila</taxon>
    </lineage>
</organism>
<evidence type="ECO:0000256" key="1">
    <source>
        <dbReference type="SAM" id="MobiDB-lite"/>
    </source>
</evidence>
<keyword evidence="2" id="KW-0472">Membrane</keyword>
<feature type="transmembrane region" description="Helical" evidence="2">
    <location>
        <begin position="59"/>
        <end position="80"/>
    </location>
</feature>
<dbReference type="GO" id="GO:0012505">
    <property type="term" value="C:endomembrane system"/>
    <property type="evidence" value="ECO:0007669"/>
    <property type="project" value="TreeGrafter"/>
</dbReference>